<feature type="transmembrane region" description="Helical" evidence="5">
    <location>
        <begin position="183"/>
        <end position="206"/>
    </location>
</feature>
<dbReference type="InterPro" id="IPR013525">
    <property type="entry name" value="ABC2_TM"/>
</dbReference>
<feature type="transmembrane region" description="Helical" evidence="5">
    <location>
        <begin position="112"/>
        <end position="141"/>
    </location>
</feature>
<evidence type="ECO:0000256" key="4">
    <source>
        <dbReference type="ARBA" id="ARBA00023136"/>
    </source>
</evidence>
<dbReference type="EMBL" id="JACHJV010000001">
    <property type="protein sequence ID" value="MBB4924536.1"/>
    <property type="molecule type" value="Genomic_DNA"/>
</dbReference>
<evidence type="ECO:0000256" key="5">
    <source>
        <dbReference type="RuleBase" id="RU361157"/>
    </source>
</evidence>
<comment type="subcellular location">
    <subcellularLocation>
        <location evidence="5">Cell membrane</location>
        <topology evidence="5">Multi-pass membrane protein</topology>
    </subcellularLocation>
    <subcellularLocation>
        <location evidence="1">Membrane</location>
        <topology evidence="1">Multi-pass membrane protein</topology>
    </subcellularLocation>
</comment>
<sequence>MTLAQSFNVQRPSGRRLLALARTELLLLRRNRTALLTAVIMPIAMVSGLHSILKAQREHLAGVSMTAALLLNLTVVSLTFGVYYNLTAAYVARRGELVLKRLRTGELTDAEILGGTAVPSVLLALLQIVLMAVGIAVLLGLPAPVNPVLVLLGLLLAIGVLVPLAALTSAVTRTVETSGFTTLPVVLITMAGSGLLVPFSVFPGWLADLGRRLPATPALELLRIGWLGGDGSAPATSLAGTWQPALPYLVSALIWIAIACWAAHRRFLWEPRR</sequence>
<proteinExistence type="inferred from homology"/>
<evidence type="ECO:0000259" key="6">
    <source>
        <dbReference type="PROSITE" id="PS51012"/>
    </source>
</evidence>
<gene>
    <name evidence="7" type="ORF">FHR34_003529</name>
</gene>
<keyword evidence="4 5" id="KW-0472">Membrane</keyword>
<keyword evidence="5" id="KW-1003">Cell membrane</keyword>
<keyword evidence="3 5" id="KW-1133">Transmembrane helix</keyword>
<evidence type="ECO:0000313" key="7">
    <source>
        <dbReference type="EMBL" id="MBB4924536.1"/>
    </source>
</evidence>
<protein>
    <recommendedName>
        <fullName evidence="5">Transport permease protein</fullName>
    </recommendedName>
</protein>
<evidence type="ECO:0000256" key="2">
    <source>
        <dbReference type="ARBA" id="ARBA00022692"/>
    </source>
</evidence>
<reference evidence="7 8" key="1">
    <citation type="submission" date="2020-08" db="EMBL/GenBank/DDBJ databases">
        <title>Sequencing the genomes of 1000 actinobacteria strains.</title>
        <authorList>
            <person name="Klenk H.-P."/>
        </authorList>
    </citation>
    <scope>NUCLEOTIDE SEQUENCE [LARGE SCALE GENOMIC DNA]</scope>
    <source>
        <strain evidence="7 8">DSM 41654</strain>
    </source>
</reference>
<dbReference type="AlphaFoldDB" id="A0A7W7R458"/>
<comment type="caution">
    <text evidence="7">The sequence shown here is derived from an EMBL/GenBank/DDBJ whole genome shotgun (WGS) entry which is preliminary data.</text>
</comment>
<evidence type="ECO:0000256" key="1">
    <source>
        <dbReference type="ARBA" id="ARBA00004141"/>
    </source>
</evidence>
<feature type="domain" description="ABC transmembrane type-2" evidence="6">
    <location>
        <begin position="33"/>
        <end position="266"/>
    </location>
</feature>
<accession>A0A7W7R458</accession>
<dbReference type="InterPro" id="IPR052902">
    <property type="entry name" value="ABC-2_transporter"/>
</dbReference>
<dbReference type="PROSITE" id="PS51012">
    <property type="entry name" value="ABC_TM2"/>
    <property type="match status" value="1"/>
</dbReference>
<feature type="transmembrane region" description="Helical" evidence="5">
    <location>
        <begin position="34"/>
        <end position="53"/>
    </location>
</feature>
<dbReference type="Proteomes" id="UP000540506">
    <property type="component" value="Unassembled WGS sequence"/>
</dbReference>
<keyword evidence="2 5" id="KW-0812">Transmembrane</keyword>
<name>A0A7W7R458_KITKI</name>
<evidence type="ECO:0000256" key="3">
    <source>
        <dbReference type="ARBA" id="ARBA00022989"/>
    </source>
</evidence>
<keyword evidence="5" id="KW-0813">Transport</keyword>
<feature type="transmembrane region" description="Helical" evidence="5">
    <location>
        <begin position="65"/>
        <end position="91"/>
    </location>
</feature>
<feature type="transmembrane region" description="Helical" evidence="5">
    <location>
        <begin position="245"/>
        <end position="263"/>
    </location>
</feature>
<organism evidence="7 8">
    <name type="scientific">Kitasatospora kifunensis</name>
    <name type="common">Streptomyces kifunensis</name>
    <dbReference type="NCBI Taxonomy" id="58351"/>
    <lineage>
        <taxon>Bacteria</taxon>
        <taxon>Bacillati</taxon>
        <taxon>Actinomycetota</taxon>
        <taxon>Actinomycetes</taxon>
        <taxon>Kitasatosporales</taxon>
        <taxon>Streptomycetaceae</taxon>
        <taxon>Kitasatospora</taxon>
    </lineage>
</organism>
<dbReference type="GO" id="GO:0140359">
    <property type="term" value="F:ABC-type transporter activity"/>
    <property type="evidence" value="ECO:0007669"/>
    <property type="project" value="InterPro"/>
</dbReference>
<dbReference type="InterPro" id="IPR047817">
    <property type="entry name" value="ABC2_TM_bact-type"/>
</dbReference>
<dbReference type="RefSeq" id="WP_184936466.1">
    <property type="nucleotide sequence ID" value="NZ_JACHJV010000001.1"/>
</dbReference>
<evidence type="ECO:0000313" key="8">
    <source>
        <dbReference type="Proteomes" id="UP000540506"/>
    </source>
</evidence>
<dbReference type="PANTHER" id="PTHR43027">
    <property type="entry name" value="DOXORUBICIN RESISTANCE ABC TRANSPORTER PERMEASE PROTEIN DRRC-RELATED"/>
    <property type="match status" value="1"/>
</dbReference>
<dbReference type="GO" id="GO:0005886">
    <property type="term" value="C:plasma membrane"/>
    <property type="evidence" value="ECO:0007669"/>
    <property type="project" value="UniProtKB-SubCell"/>
</dbReference>
<keyword evidence="8" id="KW-1185">Reference proteome</keyword>
<dbReference type="PANTHER" id="PTHR43027:SF2">
    <property type="entry name" value="TRANSPORT PERMEASE PROTEIN"/>
    <property type="match status" value="1"/>
</dbReference>
<comment type="similarity">
    <text evidence="5">Belongs to the ABC-2 integral membrane protein family.</text>
</comment>
<dbReference type="Pfam" id="PF01061">
    <property type="entry name" value="ABC2_membrane"/>
    <property type="match status" value="1"/>
</dbReference>
<feature type="transmembrane region" description="Helical" evidence="5">
    <location>
        <begin position="147"/>
        <end position="171"/>
    </location>
</feature>